<keyword evidence="2" id="KW-1185">Reference proteome</keyword>
<proteinExistence type="predicted"/>
<reference evidence="1 2" key="1">
    <citation type="submission" date="2020-02" db="EMBL/GenBank/DDBJ databases">
        <authorList>
            <person name="Ferguson B K."/>
        </authorList>
    </citation>
    <scope>NUCLEOTIDE SEQUENCE [LARGE SCALE GENOMIC DNA]</scope>
</reference>
<accession>A0A6H5GQM2</accession>
<protein>
    <submittedName>
        <fullName evidence="1">Uncharacterized protein</fullName>
    </submittedName>
</protein>
<gene>
    <name evidence="1" type="ORF">NTEN_LOCUS10967</name>
</gene>
<evidence type="ECO:0000313" key="1">
    <source>
        <dbReference type="EMBL" id="CAB0005490.1"/>
    </source>
</evidence>
<feature type="non-terminal residue" evidence="1">
    <location>
        <position position="58"/>
    </location>
</feature>
<name>A0A6H5GQM2_9HEMI</name>
<sequence length="58" mass="6670">MKQNNLRKIWEGQVERTSQQDSYTGQKHFSNHEIASTWTGGFRNVGTSSNRLLSNSRT</sequence>
<evidence type="ECO:0000313" key="2">
    <source>
        <dbReference type="Proteomes" id="UP000479000"/>
    </source>
</evidence>
<organism evidence="1 2">
    <name type="scientific">Nesidiocoris tenuis</name>
    <dbReference type="NCBI Taxonomy" id="355587"/>
    <lineage>
        <taxon>Eukaryota</taxon>
        <taxon>Metazoa</taxon>
        <taxon>Ecdysozoa</taxon>
        <taxon>Arthropoda</taxon>
        <taxon>Hexapoda</taxon>
        <taxon>Insecta</taxon>
        <taxon>Pterygota</taxon>
        <taxon>Neoptera</taxon>
        <taxon>Paraneoptera</taxon>
        <taxon>Hemiptera</taxon>
        <taxon>Heteroptera</taxon>
        <taxon>Panheteroptera</taxon>
        <taxon>Cimicomorpha</taxon>
        <taxon>Miridae</taxon>
        <taxon>Dicyphina</taxon>
        <taxon>Nesidiocoris</taxon>
    </lineage>
</organism>
<dbReference type="EMBL" id="CADCXU010016498">
    <property type="protein sequence ID" value="CAB0005490.1"/>
    <property type="molecule type" value="Genomic_DNA"/>
</dbReference>
<dbReference type="Proteomes" id="UP000479000">
    <property type="component" value="Unassembled WGS sequence"/>
</dbReference>
<dbReference type="AlphaFoldDB" id="A0A6H5GQM2"/>